<dbReference type="Proteomes" id="UP000254889">
    <property type="component" value="Chromosome"/>
</dbReference>
<dbReference type="InterPro" id="IPR013096">
    <property type="entry name" value="Cupin_2"/>
</dbReference>
<dbReference type="RefSeq" id="WP_115694389.1">
    <property type="nucleotide sequence ID" value="NZ_CP031417.1"/>
</dbReference>
<dbReference type="OrthoDB" id="9800684at2"/>
<dbReference type="SUPFAM" id="SSF51182">
    <property type="entry name" value="RmlC-like cupins"/>
    <property type="match status" value="1"/>
</dbReference>
<keyword evidence="4" id="KW-1185">Reference proteome</keyword>
<feature type="chain" id="PRO_5016682830" evidence="1">
    <location>
        <begin position="23"/>
        <end position="141"/>
    </location>
</feature>
<dbReference type="PANTHER" id="PTHR38599">
    <property type="entry name" value="CUPIN DOMAIN PROTEIN (AFU_ORTHOLOGUE AFUA_3G13620)"/>
    <property type="match status" value="1"/>
</dbReference>
<dbReference type="KEGG" id="ptaw:DW352_12580"/>
<name>A0A346A4B3_9HYPH</name>
<evidence type="ECO:0000256" key="1">
    <source>
        <dbReference type="SAM" id="SignalP"/>
    </source>
</evidence>
<gene>
    <name evidence="3" type="ORF">DW352_12580</name>
</gene>
<evidence type="ECO:0000313" key="4">
    <source>
        <dbReference type="Proteomes" id="UP000254889"/>
    </source>
</evidence>
<protein>
    <submittedName>
        <fullName evidence="3">Cupin domain-containing protein</fullName>
    </submittedName>
</protein>
<evidence type="ECO:0000259" key="2">
    <source>
        <dbReference type="Pfam" id="PF07883"/>
    </source>
</evidence>
<feature type="signal peptide" evidence="1">
    <location>
        <begin position="1"/>
        <end position="22"/>
    </location>
</feature>
<evidence type="ECO:0000313" key="3">
    <source>
        <dbReference type="EMBL" id="AXK84010.1"/>
    </source>
</evidence>
<dbReference type="InterPro" id="IPR011051">
    <property type="entry name" value="RmlC_Cupin_sf"/>
</dbReference>
<organism evidence="3 4">
    <name type="scientific">Pseudolabrys taiwanensis</name>
    <dbReference type="NCBI Taxonomy" id="331696"/>
    <lineage>
        <taxon>Bacteria</taxon>
        <taxon>Pseudomonadati</taxon>
        <taxon>Pseudomonadota</taxon>
        <taxon>Alphaproteobacteria</taxon>
        <taxon>Hyphomicrobiales</taxon>
        <taxon>Xanthobacteraceae</taxon>
        <taxon>Pseudolabrys</taxon>
    </lineage>
</organism>
<dbReference type="InterPro" id="IPR014710">
    <property type="entry name" value="RmlC-like_jellyroll"/>
</dbReference>
<sequence length="141" mass="14675">MSAHFRATAAIVFALSASAAVAQDKGYPLKTLLSARQSVVGEPLKYPATGDARVTAAIITLAPGASTIEHEHGVPLFAYMLDGELTVDYGARGKRVYKKGDAFMEAMAVPHAGTNTGNVPVRILAVYMGADGAKNTIPTGQ</sequence>
<dbReference type="CDD" id="cd02236">
    <property type="entry name" value="cupin_CV2614-like"/>
    <property type="match status" value="1"/>
</dbReference>
<dbReference type="PANTHER" id="PTHR38599:SF1">
    <property type="entry name" value="CUPIN DOMAIN PROTEIN (AFU_ORTHOLOGUE AFUA_3G13620)"/>
    <property type="match status" value="1"/>
</dbReference>
<dbReference type="AlphaFoldDB" id="A0A346A4B3"/>
<accession>A0A346A4B3</accession>
<feature type="domain" description="Cupin type-2" evidence="2">
    <location>
        <begin position="58"/>
        <end position="127"/>
    </location>
</feature>
<keyword evidence="1" id="KW-0732">Signal</keyword>
<reference evidence="3 4" key="1">
    <citation type="submission" date="2018-07" db="EMBL/GenBank/DDBJ databases">
        <authorList>
            <person name="Quirk P.G."/>
            <person name="Krulwich T.A."/>
        </authorList>
    </citation>
    <scope>NUCLEOTIDE SEQUENCE [LARGE SCALE GENOMIC DNA]</scope>
    <source>
        <strain evidence="3 4">CC-BB4</strain>
    </source>
</reference>
<dbReference type="Pfam" id="PF07883">
    <property type="entry name" value="Cupin_2"/>
    <property type="match status" value="1"/>
</dbReference>
<dbReference type="EMBL" id="CP031417">
    <property type="protein sequence ID" value="AXK84010.1"/>
    <property type="molecule type" value="Genomic_DNA"/>
</dbReference>
<dbReference type="Gene3D" id="2.60.120.10">
    <property type="entry name" value="Jelly Rolls"/>
    <property type="match status" value="1"/>
</dbReference>
<proteinExistence type="predicted"/>